<dbReference type="GO" id="GO:0003677">
    <property type="term" value="F:DNA binding"/>
    <property type="evidence" value="ECO:0007669"/>
    <property type="project" value="InterPro"/>
</dbReference>
<dbReference type="SUPFAM" id="SSF46955">
    <property type="entry name" value="Putative DNA-binding domain"/>
    <property type="match status" value="1"/>
</dbReference>
<evidence type="ECO:0000259" key="1">
    <source>
        <dbReference type="Pfam" id="PF12728"/>
    </source>
</evidence>
<evidence type="ECO:0000313" key="2">
    <source>
        <dbReference type="EMBL" id="KUK88186.1"/>
    </source>
</evidence>
<protein>
    <submittedName>
        <fullName evidence="2">DNA binding domain protein, excisionase family</fullName>
    </submittedName>
</protein>
<dbReference type="PANTHER" id="PTHR38431:SF1">
    <property type="entry name" value="BLL2305 PROTEIN"/>
    <property type="match status" value="1"/>
</dbReference>
<dbReference type="AlphaFoldDB" id="A0A101I3M1"/>
<name>A0A101I3M1_UNCT6</name>
<feature type="domain" description="Helix-turn-helix" evidence="1">
    <location>
        <begin position="9"/>
        <end position="58"/>
    </location>
</feature>
<accession>A0A101I3M1</accession>
<dbReference type="Pfam" id="PF12728">
    <property type="entry name" value="HTH_17"/>
    <property type="match status" value="1"/>
</dbReference>
<dbReference type="EMBL" id="LGGX01000001">
    <property type="protein sequence ID" value="KUK88186.1"/>
    <property type="molecule type" value="Genomic_DNA"/>
</dbReference>
<gene>
    <name evidence="2" type="ORF">XE03_0192</name>
</gene>
<dbReference type="InterPro" id="IPR036388">
    <property type="entry name" value="WH-like_DNA-bd_sf"/>
</dbReference>
<dbReference type="PANTHER" id="PTHR38431">
    <property type="entry name" value="BLL2305 PROTEIN"/>
    <property type="match status" value="1"/>
</dbReference>
<dbReference type="Gene3D" id="1.10.10.10">
    <property type="entry name" value="Winged helix-like DNA-binding domain superfamily/Winged helix DNA-binding domain"/>
    <property type="match status" value="1"/>
</dbReference>
<dbReference type="NCBIfam" id="TIGR01764">
    <property type="entry name" value="excise"/>
    <property type="match status" value="1"/>
</dbReference>
<proteinExistence type="predicted"/>
<dbReference type="InterPro" id="IPR009061">
    <property type="entry name" value="DNA-bd_dom_put_sf"/>
</dbReference>
<sequence>MKKKEKEIMTVKQVAEYLQMDEHTIYKLARSGKIPSLKIAGQWRFKKEVIDKWISEQSLERVNKNLKDERR</sequence>
<reference evidence="3" key="1">
    <citation type="journal article" date="2015" name="MBio">
        <title>Genome-Resolved Metagenomic Analysis Reveals Roles for Candidate Phyla and Other Microbial Community Members in Biogeochemical Transformations in Oil Reservoirs.</title>
        <authorList>
            <person name="Hu P."/>
            <person name="Tom L."/>
            <person name="Singh A."/>
            <person name="Thomas B.C."/>
            <person name="Baker B.J."/>
            <person name="Piceno Y.M."/>
            <person name="Andersen G.L."/>
            <person name="Banfield J.F."/>
        </authorList>
    </citation>
    <scope>NUCLEOTIDE SEQUENCE [LARGE SCALE GENOMIC DNA]</scope>
</reference>
<dbReference type="Proteomes" id="UP000053467">
    <property type="component" value="Unassembled WGS sequence"/>
</dbReference>
<comment type="caution">
    <text evidence="2">The sequence shown here is derived from an EMBL/GenBank/DDBJ whole genome shotgun (WGS) entry which is preliminary data.</text>
</comment>
<organism evidence="2 3">
    <name type="scientific">candidate division TA06 bacterium 34_109</name>
    <dbReference type="NCBI Taxonomy" id="1635277"/>
    <lineage>
        <taxon>Bacteria</taxon>
        <taxon>Bacteria division TA06</taxon>
    </lineage>
</organism>
<dbReference type="InterPro" id="IPR041657">
    <property type="entry name" value="HTH_17"/>
</dbReference>
<evidence type="ECO:0000313" key="3">
    <source>
        <dbReference type="Proteomes" id="UP000053467"/>
    </source>
</evidence>
<dbReference type="InterPro" id="IPR010093">
    <property type="entry name" value="SinI_DNA-bd"/>
</dbReference>